<evidence type="ECO:0000313" key="8">
    <source>
        <dbReference type="Proteomes" id="UP000520011"/>
    </source>
</evidence>
<evidence type="ECO:0000256" key="5">
    <source>
        <dbReference type="ARBA" id="ARBA00023288"/>
    </source>
</evidence>
<organism evidence="7 8">
    <name type="scientific">Anoxybacteroides tepidamans</name>
    <dbReference type="NCBI Taxonomy" id="265948"/>
    <lineage>
        <taxon>Bacteria</taxon>
        <taxon>Bacillati</taxon>
        <taxon>Bacillota</taxon>
        <taxon>Bacilli</taxon>
        <taxon>Bacillales</taxon>
        <taxon>Anoxybacillaceae</taxon>
        <taxon>Anoxybacteroides</taxon>
    </lineage>
</organism>
<feature type="chain" id="PRO_5039431728" evidence="6">
    <location>
        <begin position="29"/>
        <end position="557"/>
    </location>
</feature>
<keyword evidence="1" id="KW-1003">Cell membrane</keyword>
<protein>
    <submittedName>
        <fullName evidence="7">Putative aldouronate transport system substrate-binding protein</fullName>
    </submittedName>
</protein>
<keyword evidence="4" id="KW-0564">Palmitate</keyword>
<dbReference type="PANTHER" id="PTHR43649:SF33">
    <property type="entry name" value="POLYGALACTURONAN_RHAMNOGALACTURONAN-BINDING PROTEIN YTCQ"/>
    <property type="match status" value="1"/>
</dbReference>
<proteinExistence type="predicted"/>
<dbReference type="Proteomes" id="UP000520011">
    <property type="component" value="Unassembled WGS sequence"/>
</dbReference>
<dbReference type="Gene3D" id="3.40.190.10">
    <property type="entry name" value="Periplasmic binding protein-like II"/>
    <property type="match status" value="2"/>
</dbReference>
<dbReference type="PANTHER" id="PTHR43649">
    <property type="entry name" value="ARABINOSE-BINDING PROTEIN-RELATED"/>
    <property type="match status" value="1"/>
</dbReference>
<dbReference type="AlphaFoldDB" id="A0A7W8IRS3"/>
<keyword evidence="2 6" id="KW-0732">Signal</keyword>
<feature type="signal peptide" evidence="6">
    <location>
        <begin position="1"/>
        <end position="28"/>
    </location>
</feature>
<dbReference type="InterPro" id="IPR050490">
    <property type="entry name" value="Bact_solute-bd_prot1"/>
</dbReference>
<name>A0A7W8IRS3_9BACL</name>
<comment type="caution">
    <text evidence="7">The sequence shown here is derived from an EMBL/GenBank/DDBJ whole genome shotgun (WGS) entry which is preliminary data.</text>
</comment>
<keyword evidence="5" id="KW-0449">Lipoprotein</keyword>
<keyword evidence="3" id="KW-0472">Membrane</keyword>
<evidence type="ECO:0000256" key="1">
    <source>
        <dbReference type="ARBA" id="ARBA00022475"/>
    </source>
</evidence>
<evidence type="ECO:0000256" key="6">
    <source>
        <dbReference type="SAM" id="SignalP"/>
    </source>
</evidence>
<evidence type="ECO:0000256" key="3">
    <source>
        <dbReference type="ARBA" id="ARBA00023136"/>
    </source>
</evidence>
<dbReference type="InterPro" id="IPR006059">
    <property type="entry name" value="SBP"/>
</dbReference>
<keyword evidence="8" id="KW-1185">Reference proteome</keyword>
<evidence type="ECO:0000256" key="2">
    <source>
        <dbReference type="ARBA" id="ARBA00022729"/>
    </source>
</evidence>
<evidence type="ECO:0000256" key="4">
    <source>
        <dbReference type="ARBA" id="ARBA00023139"/>
    </source>
</evidence>
<accession>A0A7W8IRS3</accession>
<reference evidence="7 8" key="1">
    <citation type="submission" date="2020-08" db="EMBL/GenBank/DDBJ databases">
        <title>Genomic Encyclopedia of Type Strains, Phase IV (KMG-IV): sequencing the most valuable type-strain genomes for metagenomic binning, comparative biology and taxonomic classification.</title>
        <authorList>
            <person name="Goeker M."/>
        </authorList>
    </citation>
    <scope>NUCLEOTIDE SEQUENCE [LARGE SCALE GENOMIC DNA]</scope>
    <source>
        <strain evidence="7 8">DSM 16325</strain>
    </source>
</reference>
<dbReference type="CDD" id="cd13580">
    <property type="entry name" value="PBP2_AlgQ_like_1"/>
    <property type="match status" value="1"/>
</dbReference>
<dbReference type="SUPFAM" id="SSF53850">
    <property type="entry name" value="Periplasmic binding protein-like II"/>
    <property type="match status" value="1"/>
</dbReference>
<gene>
    <name evidence="7" type="ORF">HNQ34_002604</name>
</gene>
<dbReference type="Pfam" id="PF01547">
    <property type="entry name" value="SBP_bac_1"/>
    <property type="match status" value="1"/>
</dbReference>
<dbReference type="PROSITE" id="PS51257">
    <property type="entry name" value="PROKAR_LIPOPROTEIN"/>
    <property type="match status" value="1"/>
</dbReference>
<dbReference type="EMBL" id="JACHEP010000016">
    <property type="protein sequence ID" value="MBB5325503.1"/>
    <property type="molecule type" value="Genomic_DNA"/>
</dbReference>
<evidence type="ECO:0000313" key="7">
    <source>
        <dbReference type="EMBL" id="MBB5325503.1"/>
    </source>
</evidence>
<sequence length="557" mass="62706">MKMIGGRKLFKKLLASMTGMIMAIGMLAGCTDKEPTSSNSTSQSKDGNQLVTITTARTLKDDTKFRQGEDVNNNPVTRWAEKELGIKLKTLWTAPNDEQYYNKIRLALSSGQELPDVFMVSDGLLINDLIRSGKVMSVDKAIEQYASPRLKEIFNKFPEAFYPATVDGNRYGIPRFSGGNGSDSLLWIRKDWLDKLGLQPPKTIEDLEKIMDAFVNQDPDGNGKKDTIGLTLASKNGLATWLADGSFVFGAYGNYVPSSWSKGEDGSLVYGSVQPSIKKGLAKLREWYEKGYLDKEIGILDEQTAIKSFVAGKSGIIAAPPWGAGWPIADAIKNNPGAIVEPYPLPSGSDGKIGRRGEGLTVGMFLFNKNFKHMDKFFEYWDAIYSYIFNDSRYFKYGLFEGYDYVMKDGQPVYDPNQIPRGKIDPGKYFLTTDIPTVPYMLYNLAEELYTTKRKPKNAYEYTKIVSQGEPYMKAATIVNQQNQYRIENEFSGPPTKTMQKRGEFLTKMERETFANIIYGRVPLSEFDNFVEKWEGSGGQEITKEVNEWYRSVKGEK</sequence>